<keyword evidence="8" id="KW-0274">FAD</keyword>
<keyword evidence="3" id="KW-0285">Flavoprotein</keyword>
<proteinExistence type="predicted"/>
<evidence type="ECO:0000256" key="12">
    <source>
        <dbReference type="ARBA" id="ARBA00049494"/>
    </source>
</evidence>
<evidence type="ECO:0000256" key="7">
    <source>
        <dbReference type="ARBA" id="ARBA00022741"/>
    </source>
</evidence>
<sequence>MLSEPISKASPHFSPVSPVAFSKRAEKTSNPLADSAEAAYRAVSELLSSSVDASPARSRTKSCVQQSMHDLETAIDRYPPEQIAMSFNGGKDCQVMLILFLAVLHLHPDYLARIRKIPCVYVRSANPFPELEDFIKQCAVTYSLDIQWISLPLKQALQEYLKSIPSIKAMLIGTRRTDPHGEHLTTFSPTDGDFPQFMRICPILDWKLATIWDFLTGANIPYCSLYDKGYTSIGSTTDTKPNPALLAETENGSVSYLRGPELLDDSKERLGRD</sequence>
<dbReference type="GO" id="GO:0006747">
    <property type="term" value="P:FAD biosynthetic process"/>
    <property type="evidence" value="ECO:0007669"/>
    <property type="project" value="EnsemblFungi"/>
</dbReference>
<keyword evidence="7" id="KW-0547">Nucleotide-binding</keyword>
<keyword evidence="6" id="KW-0548">Nucleotidyltransferase</keyword>
<dbReference type="CDD" id="cd23948">
    <property type="entry name" value="FAD_synthase"/>
    <property type="match status" value="1"/>
</dbReference>
<gene>
    <name evidence="14" type="ORF">CANCADRAFT_85596</name>
</gene>
<dbReference type="PANTHER" id="PTHR23293:SF9">
    <property type="entry name" value="FAD SYNTHASE"/>
    <property type="match status" value="1"/>
</dbReference>
<dbReference type="SUPFAM" id="SSF52402">
    <property type="entry name" value="Adenine nucleotide alpha hydrolases-like"/>
    <property type="match status" value="1"/>
</dbReference>
<dbReference type="Proteomes" id="UP000095023">
    <property type="component" value="Unassembled WGS sequence"/>
</dbReference>
<evidence type="ECO:0000256" key="10">
    <source>
        <dbReference type="ARBA" id="ARBA00031145"/>
    </source>
</evidence>
<protein>
    <recommendedName>
        <fullName evidence="2">FAD synthase</fullName>
        <ecNumber evidence="2">2.7.7.2</ecNumber>
    </recommendedName>
    <alternativeName>
        <fullName evidence="10">FAD pyrophosphorylase</fullName>
    </alternativeName>
    <alternativeName>
        <fullName evidence="11">FMN adenylyltransferase</fullName>
    </alternativeName>
</protein>
<organism evidence="14 15">
    <name type="scientific">Tortispora caseinolytica NRRL Y-17796</name>
    <dbReference type="NCBI Taxonomy" id="767744"/>
    <lineage>
        <taxon>Eukaryota</taxon>
        <taxon>Fungi</taxon>
        <taxon>Dikarya</taxon>
        <taxon>Ascomycota</taxon>
        <taxon>Saccharomycotina</taxon>
        <taxon>Trigonopsidomycetes</taxon>
        <taxon>Trigonopsidales</taxon>
        <taxon>Trigonopsidaceae</taxon>
        <taxon>Tortispora</taxon>
    </lineage>
</organism>
<dbReference type="Pfam" id="PF01507">
    <property type="entry name" value="PAPS_reduct"/>
    <property type="match status" value="2"/>
</dbReference>
<dbReference type="GO" id="GO:0005524">
    <property type="term" value="F:ATP binding"/>
    <property type="evidence" value="ECO:0007669"/>
    <property type="project" value="UniProtKB-KW"/>
</dbReference>
<accession>A0A1E4TKS8</accession>
<dbReference type="EMBL" id="KV453841">
    <property type="protein sequence ID" value="ODV92353.1"/>
    <property type="molecule type" value="Genomic_DNA"/>
</dbReference>
<dbReference type="GO" id="GO:0005737">
    <property type="term" value="C:cytoplasm"/>
    <property type="evidence" value="ECO:0007669"/>
    <property type="project" value="EnsemblFungi"/>
</dbReference>
<reference evidence="15" key="1">
    <citation type="submission" date="2016-02" db="EMBL/GenBank/DDBJ databases">
        <title>Comparative genomics of biotechnologically important yeasts.</title>
        <authorList>
            <consortium name="DOE Joint Genome Institute"/>
            <person name="Riley R."/>
            <person name="Haridas S."/>
            <person name="Wolfe K.H."/>
            <person name="Lopes M.R."/>
            <person name="Hittinger C.T."/>
            <person name="Goker M."/>
            <person name="Salamov A."/>
            <person name="Wisecaver J."/>
            <person name="Long T.M."/>
            <person name="Aerts A.L."/>
            <person name="Barry K."/>
            <person name="Choi C."/>
            <person name="Clum A."/>
            <person name="Coughlan A.Y."/>
            <person name="Deshpande S."/>
            <person name="Douglass A.P."/>
            <person name="Hanson S.J."/>
            <person name="Klenk H.-P."/>
            <person name="Labutti K."/>
            <person name="Lapidus A."/>
            <person name="Lindquist E."/>
            <person name="Lipzen A."/>
            <person name="Meier-Kolthoff J.P."/>
            <person name="Ohm R.A."/>
            <person name="Otillar R.P."/>
            <person name="Pangilinan J."/>
            <person name="Peng Y."/>
            <person name="Rokas A."/>
            <person name="Rosa C.A."/>
            <person name="Scheuner C."/>
            <person name="Sibirny A.A."/>
            <person name="Slot J.C."/>
            <person name="Stielow J.B."/>
            <person name="Sun H."/>
            <person name="Kurtzman C.P."/>
            <person name="Blackwell M."/>
            <person name="Jeffries T.W."/>
            <person name="Grigoriev I.V."/>
        </authorList>
    </citation>
    <scope>NUCLEOTIDE SEQUENCE [LARGE SCALE GENOMIC DNA]</scope>
    <source>
        <strain evidence="15">NRRL Y-17796</strain>
    </source>
</reference>
<feature type="domain" description="Phosphoadenosine phosphosulphate reductase" evidence="13">
    <location>
        <begin position="82"/>
        <end position="147"/>
    </location>
</feature>
<name>A0A1E4TKS8_9ASCO</name>
<evidence type="ECO:0000313" key="15">
    <source>
        <dbReference type="Proteomes" id="UP000095023"/>
    </source>
</evidence>
<evidence type="ECO:0000313" key="14">
    <source>
        <dbReference type="EMBL" id="ODV92353.1"/>
    </source>
</evidence>
<evidence type="ECO:0000256" key="9">
    <source>
        <dbReference type="ARBA" id="ARBA00022840"/>
    </source>
</evidence>
<comment type="pathway">
    <text evidence="1">Cofactor biosynthesis; FAD biosynthesis; FAD from FMN: step 1/1.</text>
</comment>
<comment type="catalytic activity">
    <reaction evidence="12">
        <text>FMN + ATP + H(+) = FAD + diphosphate</text>
        <dbReference type="Rhea" id="RHEA:17237"/>
        <dbReference type="ChEBI" id="CHEBI:15378"/>
        <dbReference type="ChEBI" id="CHEBI:30616"/>
        <dbReference type="ChEBI" id="CHEBI:33019"/>
        <dbReference type="ChEBI" id="CHEBI:57692"/>
        <dbReference type="ChEBI" id="CHEBI:58210"/>
        <dbReference type="EC" id="2.7.7.2"/>
    </reaction>
</comment>
<feature type="domain" description="Phosphoadenosine phosphosulphate reductase" evidence="13">
    <location>
        <begin position="152"/>
        <end position="241"/>
    </location>
</feature>
<dbReference type="PANTHER" id="PTHR23293">
    <property type="entry name" value="FAD SYNTHETASE-RELATED FMN ADENYLYLTRANSFERASE"/>
    <property type="match status" value="1"/>
</dbReference>
<evidence type="ECO:0000256" key="6">
    <source>
        <dbReference type="ARBA" id="ARBA00022695"/>
    </source>
</evidence>
<keyword evidence="5" id="KW-0808">Transferase</keyword>
<keyword evidence="15" id="KW-1185">Reference proteome</keyword>
<keyword evidence="4" id="KW-0288">FMN</keyword>
<keyword evidence="9" id="KW-0067">ATP-binding</keyword>
<evidence type="ECO:0000256" key="4">
    <source>
        <dbReference type="ARBA" id="ARBA00022643"/>
    </source>
</evidence>
<evidence type="ECO:0000256" key="1">
    <source>
        <dbReference type="ARBA" id="ARBA00004726"/>
    </source>
</evidence>
<evidence type="ECO:0000256" key="5">
    <source>
        <dbReference type="ARBA" id="ARBA00022679"/>
    </source>
</evidence>
<dbReference type="InterPro" id="IPR014729">
    <property type="entry name" value="Rossmann-like_a/b/a_fold"/>
</dbReference>
<evidence type="ECO:0000259" key="13">
    <source>
        <dbReference type="Pfam" id="PF01507"/>
    </source>
</evidence>
<evidence type="ECO:0000256" key="8">
    <source>
        <dbReference type="ARBA" id="ARBA00022827"/>
    </source>
</evidence>
<evidence type="ECO:0000256" key="11">
    <source>
        <dbReference type="ARBA" id="ARBA00031871"/>
    </source>
</evidence>
<dbReference type="Gene3D" id="3.40.50.620">
    <property type="entry name" value="HUPs"/>
    <property type="match status" value="1"/>
</dbReference>
<dbReference type="OrthoDB" id="270728at2759"/>
<evidence type="ECO:0000256" key="3">
    <source>
        <dbReference type="ARBA" id="ARBA00022630"/>
    </source>
</evidence>
<evidence type="ECO:0000256" key="2">
    <source>
        <dbReference type="ARBA" id="ARBA00012393"/>
    </source>
</evidence>
<dbReference type="AlphaFoldDB" id="A0A1E4TKS8"/>
<dbReference type="GO" id="GO:0003919">
    <property type="term" value="F:FMN adenylyltransferase activity"/>
    <property type="evidence" value="ECO:0007669"/>
    <property type="project" value="UniProtKB-EC"/>
</dbReference>
<dbReference type="InterPro" id="IPR002500">
    <property type="entry name" value="PAPS_reduct_dom"/>
</dbReference>
<dbReference type="EC" id="2.7.7.2" evidence="2"/>